<evidence type="ECO:0000313" key="2">
    <source>
        <dbReference type="EMBL" id="KDN23688.1"/>
    </source>
</evidence>
<sequence length="89" mass="9534">MGSATSSRSRASWLALLSAFTAGVGLGFLAHEYREVIVANPGIIGLTLLVVFAAGYLIRLAVRALRRAGSRVDTILAEELEKKPSPRPR</sequence>
<keyword evidence="1" id="KW-0472">Membrane</keyword>
<name>A0A066UHM1_9PSEU</name>
<organism evidence="2 3">
    <name type="scientific">Amycolatopsis rifamycinica</name>
    <dbReference type="NCBI Taxonomy" id="287986"/>
    <lineage>
        <taxon>Bacteria</taxon>
        <taxon>Bacillati</taxon>
        <taxon>Actinomycetota</taxon>
        <taxon>Actinomycetes</taxon>
        <taxon>Pseudonocardiales</taxon>
        <taxon>Pseudonocardiaceae</taxon>
        <taxon>Amycolatopsis</taxon>
    </lineage>
</organism>
<gene>
    <name evidence="2" type="ORF">DV20_02915</name>
</gene>
<proteinExistence type="predicted"/>
<comment type="caution">
    <text evidence="2">The sequence shown here is derived from an EMBL/GenBank/DDBJ whole genome shotgun (WGS) entry which is preliminary data.</text>
</comment>
<dbReference type="RefSeq" id="WP_043776212.1">
    <property type="nucleotide sequence ID" value="NZ_JMQI01000005.1"/>
</dbReference>
<dbReference type="OrthoDB" id="3638154at2"/>
<keyword evidence="1" id="KW-1133">Transmembrane helix</keyword>
<dbReference type="Proteomes" id="UP000027345">
    <property type="component" value="Unassembled WGS sequence"/>
</dbReference>
<dbReference type="EMBL" id="JMQI01000005">
    <property type="protein sequence ID" value="KDN23688.1"/>
    <property type="molecule type" value="Genomic_DNA"/>
</dbReference>
<feature type="transmembrane region" description="Helical" evidence="1">
    <location>
        <begin position="12"/>
        <end position="30"/>
    </location>
</feature>
<dbReference type="AlphaFoldDB" id="A0A066UHM1"/>
<accession>A0A066UHM1</accession>
<keyword evidence="3" id="KW-1185">Reference proteome</keyword>
<keyword evidence="1" id="KW-0812">Transmembrane</keyword>
<feature type="transmembrane region" description="Helical" evidence="1">
    <location>
        <begin position="42"/>
        <end position="62"/>
    </location>
</feature>
<reference evidence="2 3" key="1">
    <citation type="submission" date="2014-05" db="EMBL/GenBank/DDBJ databases">
        <title>Draft genome sequence of Amycolatopsis rifamycinica DSM 46095.</title>
        <authorList>
            <person name="Lal R."/>
            <person name="Saxena A."/>
            <person name="Kumari R."/>
            <person name="Mukherjee U."/>
            <person name="Singh P."/>
            <person name="Sangwan N."/>
            <person name="Mahato N.K."/>
        </authorList>
    </citation>
    <scope>NUCLEOTIDE SEQUENCE [LARGE SCALE GENOMIC DNA]</scope>
    <source>
        <strain evidence="2 3">DSM 46095</strain>
    </source>
</reference>
<evidence type="ECO:0000256" key="1">
    <source>
        <dbReference type="SAM" id="Phobius"/>
    </source>
</evidence>
<protein>
    <submittedName>
        <fullName evidence="2">Uncharacterized protein</fullName>
    </submittedName>
</protein>
<evidence type="ECO:0000313" key="3">
    <source>
        <dbReference type="Proteomes" id="UP000027345"/>
    </source>
</evidence>